<dbReference type="GO" id="GO:0022857">
    <property type="term" value="F:transmembrane transporter activity"/>
    <property type="evidence" value="ECO:0007669"/>
    <property type="project" value="InterPro"/>
</dbReference>
<feature type="transmembrane region" description="Helical" evidence="12">
    <location>
        <begin position="63"/>
        <end position="84"/>
    </location>
</feature>
<evidence type="ECO:0000313" key="14">
    <source>
        <dbReference type="EMBL" id="KSU86343.1"/>
    </source>
</evidence>
<evidence type="ECO:0000256" key="10">
    <source>
        <dbReference type="ARBA" id="ARBA00023098"/>
    </source>
</evidence>
<dbReference type="Proteomes" id="UP000053681">
    <property type="component" value="Unassembled WGS sequence"/>
</dbReference>
<evidence type="ECO:0000256" key="8">
    <source>
        <dbReference type="ARBA" id="ARBA00022985"/>
    </source>
</evidence>
<proteinExistence type="inferred from homology"/>
<dbReference type="GO" id="GO:0005886">
    <property type="term" value="C:plasma membrane"/>
    <property type="evidence" value="ECO:0007669"/>
    <property type="project" value="UniProtKB-SubCell"/>
</dbReference>
<feature type="transmembrane region" description="Helical" evidence="12">
    <location>
        <begin position="91"/>
        <end position="108"/>
    </location>
</feature>
<feature type="transmembrane region" description="Helical" evidence="12">
    <location>
        <begin position="6"/>
        <end position="24"/>
    </location>
</feature>
<dbReference type="PANTHER" id="PTHR30561:SF9">
    <property type="entry name" value="4-AMINO-4-DEOXY-L-ARABINOSE-PHOSPHOUNDECAPRENOL FLIPPASE SUBUNIT ARNF-RELATED"/>
    <property type="match status" value="1"/>
</dbReference>
<keyword evidence="7 12" id="KW-0812">Transmembrane</keyword>
<evidence type="ECO:0000256" key="12">
    <source>
        <dbReference type="SAM" id="Phobius"/>
    </source>
</evidence>
<reference evidence="14 15" key="1">
    <citation type="submission" date="2015-11" db="EMBL/GenBank/DDBJ databases">
        <title>Bacillus caseinolyticus sp nov.</title>
        <authorList>
            <person name="Dastager S.G."/>
            <person name="Mawlankar R."/>
        </authorList>
    </citation>
    <scope>NUCLEOTIDE SEQUENCE [LARGE SCALE GENOMIC DNA]</scope>
    <source>
        <strain evidence="14 15">SGD-V-76</strain>
    </source>
</reference>
<evidence type="ECO:0000256" key="2">
    <source>
        <dbReference type="ARBA" id="ARBA00007362"/>
    </source>
</evidence>
<organism evidence="14 15">
    <name type="scientific">Priestia veravalensis</name>
    <dbReference type="NCBI Taxonomy" id="1414648"/>
    <lineage>
        <taxon>Bacteria</taxon>
        <taxon>Bacillati</taxon>
        <taxon>Bacillota</taxon>
        <taxon>Bacilli</taxon>
        <taxon>Bacillales</taxon>
        <taxon>Bacillaceae</taxon>
        <taxon>Priestia</taxon>
    </lineage>
</organism>
<dbReference type="SUPFAM" id="SSF103481">
    <property type="entry name" value="Multidrug resistance efflux transporter EmrE"/>
    <property type="match status" value="1"/>
</dbReference>
<keyword evidence="3" id="KW-1003">Cell membrane</keyword>
<dbReference type="InterPro" id="IPR037185">
    <property type="entry name" value="EmrE-like"/>
</dbReference>
<keyword evidence="10" id="KW-0443">Lipid metabolism</keyword>
<dbReference type="AlphaFoldDB" id="A0A0V8JH33"/>
<keyword evidence="8" id="KW-0448">Lipopolysaccharide biosynthesis</keyword>
<dbReference type="GO" id="GO:0009103">
    <property type="term" value="P:lipopolysaccharide biosynthetic process"/>
    <property type="evidence" value="ECO:0007669"/>
    <property type="project" value="UniProtKB-KW"/>
</dbReference>
<dbReference type="RefSeq" id="WP_025910419.1">
    <property type="nucleotide sequence ID" value="NZ_KQ758706.1"/>
</dbReference>
<comment type="similarity">
    <text evidence="2">Belongs to the EamA transporter family.</text>
</comment>
<evidence type="ECO:0000256" key="11">
    <source>
        <dbReference type="ARBA" id="ARBA00023136"/>
    </source>
</evidence>
<keyword evidence="5" id="KW-0997">Cell inner membrane</keyword>
<dbReference type="Pfam" id="PF00892">
    <property type="entry name" value="EamA"/>
    <property type="match status" value="1"/>
</dbReference>
<dbReference type="InterPro" id="IPR000620">
    <property type="entry name" value="EamA_dom"/>
</dbReference>
<name>A0A0V8JH33_9BACI</name>
<dbReference type="PANTHER" id="PTHR30561">
    <property type="entry name" value="SMR FAMILY PROTON-DEPENDENT DRUG EFFLUX TRANSPORTER SUGE"/>
    <property type="match status" value="1"/>
</dbReference>
<evidence type="ECO:0000256" key="6">
    <source>
        <dbReference type="ARBA" id="ARBA00022556"/>
    </source>
</evidence>
<accession>A0A0V8JH33</accession>
<feature type="domain" description="EamA" evidence="13">
    <location>
        <begin position="4"/>
        <end position="107"/>
    </location>
</feature>
<keyword evidence="6" id="KW-0441">Lipid A biosynthesis</keyword>
<sequence>MISIPILLIMTLLGSVGAVFFKQISTALSAKNTKMAIIYLIGGGSFYGISALLNVYVLTLLPYSVVFPLTSITYVWTLLFGYFLLKEKVTVKQMIGCALIIIGCFIIANS</sequence>
<evidence type="ECO:0000256" key="1">
    <source>
        <dbReference type="ARBA" id="ARBA00004651"/>
    </source>
</evidence>
<evidence type="ECO:0000256" key="3">
    <source>
        <dbReference type="ARBA" id="ARBA00022475"/>
    </source>
</evidence>
<protein>
    <recommendedName>
        <fullName evidence="13">EamA domain-containing protein</fullName>
    </recommendedName>
</protein>
<dbReference type="Gene3D" id="1.10.3730.20">
    <property type="match status" value="1"/>
</dbReference>
<evidence type="ECO:0000256" key="5">
    <source>
        <dbReference type="ARBA" id="ARBA00022519"/>
    </source>
</evidence>
<dbReference type="EMBL" id="LNQP01000092">
    <property type="protein sequence ID" value="KSU86343.1"/>
    <property type="molecule type" value="Genomic_DNA"/>
</dbReference>
<feature type="transmembrane region" description="Helical" evidence="12">
    <location>
        <begin position="36"/>
        <end position="57"/>
    </location>
</feature>
<keyword evidence="9 12" id="KW-1133">Transmembrane helix</keyword>
<evidence type="ECO:0000256" key="7">
    <source>
        <dbReference type="ARBA" id="ARBA00022692"/>
    </source>
</evidence>
<dbReference type="InterPro" id="IPR000390">
    <property type="entry name" value="Small_drug/metabolite_transptr"/>
</dbReference>
<keyword evidence="15" id="KW-1185">Reference proteome</keyword>
<gene>
    <name evidence="14" type="ORF">AS180_19185</name>
</gene>
<evidence type="ECO:0000259" key="13">
    <source>
        <dbReference type="Pfam" id="PF00892"/>
    </source>
</evidence>
<keyword evidence="11 12" id="KW-0472">Membrane</keyword>
<evidence type="ECO:0000256" key="9">
    <source>
        <dbReference type="ARBA" id="ARBA00022989"/>
    </source>
</evidence>
<comment type="subcellular location">
    <subcellularLocation>
        <location evidence="1">Cell membrane</location>
        <topology evidence="1">Multi-pass membrane protein</topology>
    </subcellularLocation>
</comment>
<evidence type="ECO:0000313" key="15">
    <source>
        <dbReference type="Proteomes" id="UP000053681"/>
    </source>
</evidence>
<evidence type="ECO:0000256" key="4">
    <source>
        <dbReference type="ARBA" id="ARBA00022516"/>
    </source>
</evidence>
<comment type="caution">
    <text evidence="14">The sequence shown here is derived from an EMBL/GenBank/DDBJ whole genome shotgun (WGS) entry which is preliminary data.</text>
</comment>
<keyword evidence="4" id="KW-0444">Lipid biosynthesis</keyword>